<feature type="compositionally biased region" description="Basic residues" evidence="1">
    <location>
        <begin position="911"/>
        <end position="921"/>
    </location>
</feature>
<accession>A0A7C8MSR1</accession>
<dbReference type="Pfam" id="PF10384">
    <property type="entry name" value="Scm3"/>
    <property type="match status" value="1"/>
</dbReference>
<feature type="region of interest" description="Disordered" evidence="1">
    <location>
        <begin position="103"/>
        <end position="131"/>
    </location>
</feature>
<evidence type="ECO:0000313" key="2">
    <source>
        <dbReference type="EMBL" id="KAF2967447.1"/>
    </source>
</evidence>
<dbReference type="GO" id="GO:0005634">
    <property type="term" value="C:nucleus"/>
    <property type="evidence" value="ECO:0007669"/>
    <property type="project" value="InterPro"/>
</dbReference>
<feature type="region of interest" description="Disordered" evidence="1">
    <location>
        <begin position="322"/>
        <end position="385"/>
    </location>
</feature>
<dbReference type="InParanoid" id="A0A7C8MSR1"/>
<sequence>MEPPSKRLKLGPSSLADDGDEEENQDELSMTPAQFDSTQDPMYKFDKRHIKAAKRYKSNLEDIFAKYGKDFDGDDDIVNFYTERFEVDNGHIESLEDVEDILCPSDEGEKSVPDRKSGNKKKRPLFKSLTLSNHASRNQGLHLNSPWNRHTGLNTHRLSSLTFTPSSYGSPPPFNFGPNMFGNGHIDPVWQTPDLPTDAPYHQHGSFVGIGGSPSSSFGGPSSHVPKRLVSAKSFLLRAASTDGGETDEEDDILLGRNNQDEVHCPDSKGLAKALVAATPEAGLHRLSQTPDQQPSFNGNILVEGEPHTKLAKATVQTITTESSMTKVVSPLPQLPNADPQHSQKARSSQSPSPSRRKRGRPKKSDSRESTNTPDEEELSPENHVRQPNIKRIEIIIPIMKRLLPTDIEATEGTDLVANETLQSPGKDQTASISKGIEVTLLEDDSHTSQSTSSHADELHYPSTDIIKDLQVVCAAQIADDPNHGTSPSNTEELRRGRLRRTREHPDLSNMNTLPHDEKARENMFIDVSQELESSQTTAESFTDDNRVDSSYHTGQKSDGDSESDGIPPSQRASPDSEVGMEEEQVVSNTSVEDGITEMPDFPTTEAMVTELSEFQKEFQGSHHEIEDLLQNELDALLVGIDGEEFPAHSPASDGAAAQEAAVGSSEVADAYEAQTSVPGRDIGYESPEHSVIRESTESDMWQGQGFLFPTPEAPETREDQEHNLPDESLFDSAHSVGIDSLQLYSDYQYAQRSPSLGAMELPNPDLSDVPVLPDAHTLTESVLRLLSHSTESDSQRTSGEGMSPSPELGTPIGPKTARETASQAKDSLVPITPTRKQSSKSAKSRTSHRRSPSSKRFPLTSLIPGGIDDDSDDELSIAGSFSGASSRLHSPFFRPNNNSNPDLPPLLPTPRKKTRKHRLLTRSPPFIYTNTESDFRDRGW</sequence>
<dbReference type="InterPro" id="IPR018465">
    <property type="entry name" value="Scm3/HJURP"/>
</dbReference>
<dbReference type="AlphaFoldDB" id="A0A7C8MSR1"/>
<feature type="region of interest" description="Disordered" evidence="1">
    <location>
        <begin position="1"/>
        <end position="41"/>
    </location>
</feature>
<evidence type="ECO:0000256" key="1">
    <source>
        <dbReference type="SAM" id="MobiDB-lite"/>
    </source>
</evidence>
<feature type="compositionally biased region" description="Basic and acidic residues" evidence="1">
    <location>
        <begin position="107"/>
        <end position="117"/>
    </location>
</feature>
<feature type="compositionally biased region" description="Acidic residues" evidence="1">
    <location>
        <begin position="17"/>
        <end position="26"/>
    </location>
</feature>
<feature type="region of interest" description="Disordered" evidence="1">
    <location>
        <begin position="531"/>
        <end position="600"/>
    </location>
</feature>
<reference evidence="2 3" key="1">
    <citation type="submission" date="2019-12" db="EMBL/GenBank/DDBJ databases">
        <title>Draft genome sequence of the ascomycete Xylaria multiplex DSM 110363.</title>
        <authorList>
            <person name="Buettner E."/>
            <person name="Kellner H."/>
        </authorList>
    </citation>
    <scope>NUCLEOTIDE SEQUENCE [LARGE SCALE GENOMIC DNA]</scope>
    <source>
        <strain evidence="2 3">DSM 110363</strain>
    </source>
</reference>
<keyword evidence="3" id="KW-1185">Reference proteome</keyword>
<dbReference type="Proteomes" id="UP000481858">
    <property type="component" value="Unassembled WGS sequence"/>
</dbReference>
<dbReference type="GO" id="GO:0042393">
    <property type="term" value="F:histone binding"/>
    <property type="evidence" value="ECO:0007669"/>
    <property type="project" value="InterPro"/>
</dbReference>
<feature type="compositionally biased region" description="Polar residues" evidence="1">
    <location>
        <begin position="27"/>
        <end position="40"/>
    </location>
</feature>
<name>A0A7C8MSR1_9PEZI</name>
<feature type="compositionally biased region" description="Basic and acidic residues" evidence="1">
    <location>
        <begin position="544"/>
        <end position="560"/>
    </location>
</feature>
<proteinExistence type="predicted"/>
<dbReference type="OrthoDB" id="2420608at2759"/>
<feature type="compositionally biased region" description="Low complexity" evidence="1">
    <location>
        <begin position="891"/>
        <end position="902"/>
    </location>
</feature>
<comment type="caution">
    <text evidence="2">The sequence shown here is derived from an EMBL/GenBank/DDBJ whole genome shotgun (WGS) entry which is preliminary data.</text>
</comment>
<feature type="compositionally biased region" description="Basic residues" evidence="1">
    <location>
        <begin position="843"/>
        <end position="854"/>
    </location>
</feature>
<feature type="compositionally biased region" description="Polar residues" evidence="1">
    <location>
        <begin position="531"/>
        <end position="541"/>
    </location>
</feature>
<feature type="region of interest" description="Disordered" evidence="1">
    <location>
        <begin position="479"/>
        <end position="519"/>
    </location>
</feature>
<organism evidence="2 3">
    <name type="scientific">Xylaria multiplex</name>
    <dbReference type="NCBI Taxonomy" id="323545"/>
    <lineage>
        <taxon>Eukaryota</taxon>
        <taxon>Fungi</taxon>
        <taxon>Dikarya</taxon>
        <taxon>Ascomycota</taxon>
        <taxon>Pezizomycotina</taxon>
        <taxon>Sordariomycetes</taxon>
        <taxon>Xylariomycetidae</taxon>
        <taxon>Xylariales</taxon>
        <taxon>Xylariaceae</taxon>
        <taxon>Xylaria</taxon>
    </lineage>
</organism>
<dbReference type="Gene3D" id="1.10.20.10">
    <property type="entry name" value="Histone, subunit A"/>
    <property type="match status" value="1"/>
</dbReference>
<dbReference type="GO" id="GO:0046982">
    <property type="term" value="F:protein heterodimerization activity"/>
    <property type="evidence" value="ECO:0007669"/>
    <property type="project" value="InterPro"/>
</dbReference>
<gene>
    <name evidence="2" type="ORF">GQX73_g6107</name>
</gene>
<feature type="region of interest" description="Disordered" evidence="1">
    <location>
        <begin position="789"/>
        <end position="941"/>
    </location>
</feature>
<protein>
    <submittedName>
        <fullName evidence="2">Uncharacterized protein</fullName>
    </submittedName>
</protein>
<dbReference type="EMBL" id="WUBL01000067">
    <property type="protein sequence ID" value="KAF2967447.1"/>
    <property type="molecule type" value="Genomic_DNA"/>
</dbReference>
<evidence type="ECO:0000313" key="3">
    <source>
        <dbReference type="Proteomes" id="UP000481858"/>
    </source>
</evidence>
<dbReference type="InterPro" id="IPR009072">
    <property type="entry name" value="Histone-fold"/>
</dbReference>